<sequence length="357" mass="41373">MSNAIIQKILKSPQVSVIIPMFNVEKYINKCMSSVLEQTFKDFEVICVDDGCKDNTLVRLRQFNDPRIRLIQQLNRGLAGARNTGISHARGQYIALLDADDFWHEDKLAKHVIHLNSRANVGISYCPSLFVNDDDKPLGIGQFPKLKNISRRDVLCRNPIGNGSAPVIRKAMLIDYVNSLEKDVCSKTFRNKGREKCHQVRTEYFYEKLKQSEDIEFWLRLSLNTSWKFEGIGQALTFYRINPHGLSSNLEAQFACWKAALALNKASQPSFFNRYYSLAKAYQYRYFARRAIQSGKSDTARFYMSKALKTNLRIIYQEPLRTLNTLLCTVLLNLLPDKVYRSLEKYIMDQIRKLRLR</sequence>
<keyword evidence="2" id="KW-0808">Transferase</keyword>
<keyword evidence="3" id="KW-1185">Reference proteome</keyword>
<name>A0ABY9TPF9_9GAMM</name>
<accession>A0ABY9TPF9</accession>
<dbReference type="RefSeq" id="WP_348389801.1">
    <property type="nucleotide sequence ID" value="NZ_CP134145.1"/>
</dbReference>
<evidence type="ECO:0000259" key="1">
    <source>
        <dbReference type="Pfam" id="PF00535"/>
    </source>
</evidence>
<dbReference type="InterPro" id="IPR001173">
    <property type="entry name" value="Glyco_trans_2-like"/>
</dbReference>
<dbReference type="EC" id="2.4.-.-" evidence="2"/>
<dbReference type="EMBL" id="CP134145">
    <property type="protein sequence ID" value="WNC70662.1"/>
    <property type="molecule type" value="Genomic_DNA"/>
</dbReference>
<proteinExistence type="predicted"/>
<dbReference type="Proteomes" id="UP001258994">
    <property type="component" value="Chromosome"/>
</dbReference>
<dbReference type="PANTHER" id="PTHR43685:SF2">
    <property type="entry name" value="GLYCOSYLTRANSFERASE 2-LIKE DOMAIN-CONTAINING PROTEIN"/>
    <property type="match status" value="1"/>
</dbReference>
<dbReference type="InterPro" id="IPR050834">
    <property type="entry name" value="Glycosyltransf_2"/>
</dbReference>
<evidence type="ECO:0000313" key="2">
    <source>
        <dbReference type="EMBL" id="WNC70662.1"/>
    </source>
</evidence>
<evidence type="ECO:0000313" key="3">
    <source>
        <dbReference type="Proteomes" id="UP001258994"/>
    </source>
</evidence>
<dbReference type="SUPFAM" id="SSF53448">
    <property type="entry name" value="Nucleotide-diphospho-sugar transferases"/>
    <property type="match status" value="1"/>
</dbReference>
<dbReference type="Gene3D" id="3.90.550.10">
    <property type="entry name" value="Spore Coat Polysaccharide Biosynthesis Protein SpsA, Chain A"/>
    <property type="match status" value="1"/>
</dbReference>
<organism evidence="2 3">
    <name type="scientific">Thalassotalea psychrophila</name>
    <dbReference type="NCBI Taxonomy" id="3065647"/>
    <lineage>
        <taxon>Bacteria</taxon>
        <taxon>Pseudomonadati</taxon>
        <taxon>Pseudomonadota</taxon>
        <taxon>Gammaproteobacteria</taxon>
        <taxon>Alteromonadales</taxon>
        <taxon>Colwelliaceae</taxon>
        <taxon>Thalassotalea</taxon>
    </lineage>
</organism>
<dbReference type="InterPro" id="IPR029044">
    <property type="entry name" value="Nucleotide-diphossugar_trans"/>
</dbReference>
<dbReference type="GO" id="GO:0016757">
    <property type="term" value="F:glycosyltransferase activity"/>
    <property type="evidence" value="ECO:0007669"/>
    <property type="project" value="UniProtKB-KW"/>
</dbReference>
<feature type="domain" description="Glycosyltransferase 2-like" evidence="1">
    <location>
        <begin position="16"/>
        <end position="122"/>
    </location>
</feature>
<reference evidence="3" key="1">
    <citation type="submission" date="2023-09" db="EMBL/GenBank/DDBJ databases">
        <authorList>
            <person name="Li S."/>
            <person name="Li X."/>
            <person name="Zhang C."/>
            <person name="Zhao Z."/>
        </authorList>
    </citation>
    <scope>NUCLEOTIDE SEQUENCE [LARGE SCALE GENOMIC DNA]</scope>
    <source>
        <strain evidence="3">SQ149</strain>
    </source>
</reference>
<protein>
    <submittedName>
        <fullName evidence="2">Glycosyltransferase family 2 protein</fullName>
        <ecNumber evidence="2">2.4.-.-</ecNumber>
    </submittedName>
</protein>
<dbReference type="Pfam" id="PF00535">
    <property type="entry name" value="Glycos_transf_2"/>
    <property type="match status" value="1"/>
</dbReference>
<dbReference type="CDD" id="cd00761">
    <property type="entry name" value="Glyco_tranf_GTA_type"/>
    <property type="match status" value="1"/>
</dbReference>
<gene>
    <name evidence="2" type="ORF">RGQ13_11030</name>
</gene>
<keyword evidence="2" id="KW-0328">Glycosyltransferase</keyword>
<dbReference type="PANTHER" id="PTHR43685">
    <property type="entry name" value="GLYCOSYLTRANSFERASE"/>
    <property type="match status" value="1"/>
</dbReference>